<dbReference type="EMBL" id="MT141514">
    <property type="protein sequence ID" value="QJA64184.1"/>
    <property type="molecule type" value="Genomic_DNA"/>
</dbReference>
<dbReference type="Gene3D" id="1.10.30.50">
    <property type="match status" value="1"/>
</dbReference>
<dbReference type="AlphaFoldDB" id="A0A6M3J3E8"/>
<accession>A0A6M3J3E8</accession>
<dbReference type="GO" id="GO:0004519">
    <property type="term" value="F:endonuclease activity"/>
    <property type="evidence" value="ECO:0007669"/>
    <property type="project" value="UniProtKB-KW"/>
</dbReference>
<evidence type="ECO:0000259" key="1">
    <source>
        <dbReference type="SMART" id="SM00507"/>
    </source>
</evidence>
<evidence type="ECO:0000313" key="2">
    <source>
        <dbReference type="EMBL" id="QJA64184.1"/>
    </source>
</evidence>
<dbReference type="SMART" id="SM00507">
    <property type="entry name" value="HNHc"/>
    <property type="match status" value="1"/>
</dbReference>
<dbReference type="InterPro" id="IPR003615">
    <property type="entry name" value="HNH_nuc"/>
</dbReference>
<keyword evidence="2" id="KW-0540">Nuclease</keyword>
<dbReference type="Pfam" id="PF14279">
    <property type="entry name" value="HNH_5"/>
    <property type="match status" value="1"/>
</dbReference>
<dbReference type="PANTHER" id="PTHR33877:SF2">
    <property type="entry name" value="OS07G0170200 PROTEIN"/>
    <property type="match status" value="1"/>
</dbReference>
<reference evidence="2" key="1">
    <citation type="submission" date="2020-03" db="EMBL/GenBank/DDBJ databases">
        <title>The deep terrestrial virosphere.</title>
        <authorList>
            <person name="Holmfeldt K."/>
            <person name="Nilsson E."/>
            <person name="Simone D."/>
            <person name="Lopez-Fernandez M."/>
            <person name="Wu X."/>
            <person name="de Brujin I."/>
            <person name="Lundin D."/>
            <person name="Andersson A."/>
            <person name="Bertilsson S."/>
            <person name="Dopson M."/>
        </authorList>
    </citation>
    <scope>NUCLEOTIDE SEQUENCE</scope>
    <source>
        <strain evidence="2">MM415B00534</strain>
    </source>
</reference>
<dbReference type="PANTHER" id="PTHR33877">
    <property type="entry name" value="SLL1193 PROTEIN"/>
    <property type="match status" value="1"/>
</dbReference>
<feature type="domain" description="HNH nuclease" evidence="1">
    <location>
        <begin position="6"/>
        <end position="59"/>
    </location>
</feature>
<keyword evidence="2" id="KW-0255">Endonuclease</keyword>
<organism evidence="2">
    <name type="scientific">viral metagenome</name>
    <dbReference type="NCBI Taxonomy" id="1070528"/>
    <lineage>
        <taxon>unclassified sequences</taxon>
        <taxon>metagenomes</taxon>
        <taxon>organismal metagenomes</taxon>
    </lineage>
</organism>
<dbReference type="InterPro" id="IPR052892">
    <property type="entry name" value="NA-targeting_endonuclease"/>
</dbReference>
<name>A0A6M3J3E8_9ZZZZ</name>
<dbReference type="InterPro" id="IPR029471">
    <property type="entry name" value="HNH_5"/>
</dbReference>
<sequence>MPATPRLRFEVLRRDGFRCRYCGKVAAETELQVDHVVPEALGGSDEPANLVTCCAPCNIGKSSIAPDSPLVEQVAADAARWAAAMQWAAKEGIEHLEEMERQCEVFDEAWGAWRTPQAELVSRASDWPGSIEMWMAAGLTIDHLVKLIPIAMRAPVADTWRYYCGVVWNTLRDLNQRARDRLAAGDWRIP</sequence>
<proteinExistence type="predicted"/>
<gene>
    <name evidence="2" type="ORF">MM415B00534_0043</name>
</gene>
<dbReference type="CDD" id="cd00085">
    <property type="entry name" value="HNHc"/>
    <property type="match status" value="1"/>
</dbReference>
<keyword evidence="2" id="KW-0378">Hydrolase</keyword>
<protein>
    <submittedName>
        <fullName evidence="2">Putative homing endonuclease</fullName>
    </submittedName>
</protein>